<protein>
    <submittedName>
        <fullName evidence="2">Uncharacterized protein</fullName>
    </submittedName>
</protein>
<dbReference type="InParanoid" id="A0A0C3ATN9"/>
<feature type="compositionally biased region" description="Polar residues" evidence="1">
    <location>
        <begin position="286"/>
        <end position="296"/>
    </location>
</feature>
<dbReference type="Proteomes" id="UP000054166">
    <property type="component" value="Unassembled WGS sequence"/>
</dbReference>
<keyword evidence="3" id="KW-1185">Reference proteome</keyword>
<dbReference type="AlphaFoldDB" id="A0A0C3ATN9"/>
<organism evidence="2 3">
    <name type="scientific">Piloderma croceum (strain F 1598)</name>
    <dbReference type="NCBI Taxonomy" id="765440"/>
    <lineage>
        <taxon>Eukaryota</taxon>
        <taxon>Fungi</taxon>
        <taxon>Dikarya</taxon>
        <taxon>Basidiomycota</taxon>
        <taxon>Agaricomycotina</taxon>
        <taxon>Agaricomycetes</taxon>
        <taxon>Agaricomycetidae</taxon>
        <taxon>Atheliales</taxon>
        <taxon>Atheliaceae</taxon>
        <taxon>Piloderma</taxon>
    </lineage>
</organism>
<accession>A0A0C3ATN9</accession>
<feature type="region of interest" description="Disordered" evidence="1">
    <location>
        <begin position="267"/>
        <end position="312"/>
    </location>
</feature>
<evidence type="ECO:0000313" key="2">
    <source>
        <dbReference type="EMBL" id="KIM77293.1"/>
    </source>
</evidence>
<gene>
    <name evidence="2" type="ORF">PILCRDRAFT_91185</name>
</gene>
<sequence>MISPPSTYLLSALVWQPAYAHWSDGRRERGSYIVPDDSGCSRRSFTLAGWSDKQKAYYYVPDSPGCSLVYQREGYSINWRYLRCWDGQPTEEQHPRFFLHDDGTFAFSKYRFPSEDPVKIWRASTGPPFQFFQTEEKDVTPDEFFHDDVQLNMPDLPGQPYAGAKHLPFPEADEYGYDSDASDSSLENRWYTRWARDIKWGQESGLAIGSIRRIIWQGGHWGIEFNLEAVPGQLEFREHSEDCSIKTYMVRATVLRVFVTRAKLENDANDQDDDAPGEHSNEMDPSGSSARATTGEDSADDLATRLSATHLH</sequence>
<reference evidence="2 3" key="1">
    <citation type="submission" date="2014-04" db="EMBL/GenBank/DDBJ databases">
        <authorList>
            <consortium name="DOE Joint Genome Institute"/>
            <person name="Kuo A."/>
            <person name="Tarkka M."/>
            <person name="Buscot F."/>
            <person name="Kohler A."/>
            <person name="Nagy L.G."/>
            <person name="Floudas D."/>
            <person name="Copeland A."/>
            <person name="Barry K.W."/>
            <person name="Cichocki N."/>
            <person name="Veneault-Fourrey C."/>
            <person name="LaButti K."/>
            <person name="Lindquist E.A."/>
            <person name="Lipzen A."/>
            <person name="Lundell T."/>
            <person name="Morin E."/>
            <person name="Murat C."/>
            <person name="Sun H."/>
            <person name="Tunlid A."/>
            <person name="Henrissat B."/>
            <person name="Grigoriev I.V."/>
            <person name="Hibbett D.S."/>
            <person name="Martin F."/>
            <person name="Nordberg H.P."/>
            <person name="Cantor M.N."/>
            <person name="Hua S.X."/>
        </authorList>
    </citation>
    <scope>NUCLEOTIDE SEQUENCE [LARGE SCALE GENOMIC DNA]</scope>
    <source>
        <strain evidence="2 3">F 1598</strain>
    </source>
</reference>
<name>A0A0C3ATN9_PILCF</name>
<reference evidence="3" key="2">
    <citation type="submission" date="2015-01" db="EMBL/GenBank/DDBJ databases">
        <title>Evolutionary Origins and Diversification of the Mycorrhizal Mutualists.</title>
        <authorList>
            <consortium name="DOE Joint Genome Institute"/>
            <consortium name="Mycorrhizal Genomics Consortium"/>
            <person name="Kohler A."/>
            <person name="Kuo A."/>
            <person name="Nagy L.G."/>
            <person name="Floudas D."/>
            <person name="Copeland A."/>
            <person name="Barry K.W."/>
            <person name="Cichocki N."/>
            <person name="Veneault-Fourrey C."/>
            <person name="LaButti K."/>
            <person name="Lindquist E.A."/>
            <person name="Lipzen A."/>
            <person name="Lundell T."/>
            <person name="Morin E."/>
            <person name="Murat C."/>
            <person name="Riley R."/>
            <person name="Ohm R."/>
            <person name="Sun H."/>
            <person name="Tunlid A."/>
            <person name="Henrissat B."/>
            <person name="Grigoriev I.V."/>
            <person name="Hibbett D.S."/>
            <person name="Martin F."/>
        </authorList>
    </citation>
    <scope>NUCLEOTIDE SEQUENCE [LARGE SCALE GENOMIC DNA]</scope>
    <source>
        <strain evidence="3">F 1598</strain>
    </source>
</reference>
<dbReference type="HOGENOM" id="CLU_891713_0_0_1"/>
<evidence type="ECO:0000256" key="1">
    <source>
        <dbReference type="SAM" id="MobiDB-lite"/>
    </source>
</evidence>
<proteinExistence type="predicted"/>
<dbReference type="EMBL" id="KN833026">
    <property type="protein sequence ID" value="KIM77293.1"/>
    <property type="molecule type" value="Genomic_DNA"/>
</dbReference>
<evidence type="ECO:0000313" key="3">
    <source>
        <dbReference type="Proteomes" id="UP000054166"/>
    </source>
</evidence>